<proteinExistence type="predicted"/>
<gene>
    <name evidence="2" type="ORF">EYZ11_009014</name>
</gene>
<evidence type="ECO:0000256" key="1">
    <source>
        <dbReference type="SAM" id="MobiDB-lite"/>
    </source>
</evidence>
<dbReference type="VEuPathDB" id="FungiDB:EYZ11_009014"/>
<reference evidence="2 3" key="1">
    <citation type="submission" date="2019-03" db="EMBL/GenBank/DDBJ databases">
        <title>The genome sequence of a newly discovered highly antifungal drug resistant Aspergillus species, Aspergillus tanneri NIH 1004.</title>
        <authorList>
            <person name="Mounaud S."/>
            <person name="Singh I."/>
            <person name="Joardar V."/>
            <person name="Pakala S."/>
            <person name="Pakala S."/>
            <person name="Venepally P."/>
            <person name="Hoover J."/>
            <person name="Nierman W."/>
            <person name="Chung J."/>
            <person name="Losada L."/>
        </authorList>
    </citation>
    <scope>NUCLEOTIDE SEQUENCE [LARGE SCALE GENOMIC DNA]</scope>
    <source>
        <strain evidence="2 3">NIH1004</strain>
    </source>
</reference>
<sequence>MVSSAISRFRGPGRSLNDEPPPNEGESNTTDEESQEPHYPTLYDVLKTRHLLRWKVVPEGLPLEIVDLIVDAAEYWASVESKMNGHRVIRQDGDQVLIVFSISAHDQGWGSSRRLDQSAFDGSNTWFDIEVVHSAYERTQEAASPIPEAGPTGIRLGPGHPLLNPSPRKLQSNRTHERKTEHYTITWHHLDHTPADSAEAEEIERSQGRGRATLDGSQVRTLEVGDAISIWGRARYGGWSNHVERVSVRIFWAI</sequence>
<dbReference type="EMBL" id="SOSA01000407">
    <property type="protein sequence ID" value="THC91528.1"/>
    <property type="molecule type" value="Genomic_DNA"/>
</dbReference>
<feature type="region of interest" description="Disordered" evidence="1">
    <location>
        <begin position="141"/>
        <end position="178"/>
    </location>
</feature>
<accession>A0A4S3JB58</accession>
<evidence type="ECO:0000313" key="3">
    <source>
        <dbReference type="Proteomes" id="UP000308092"/>
    </source>
</evidence>
<comment type="caution">
    <text evidence="2">The sequence shown here is derived from an EMBL/GenBank/DDBJ whole genome shotgun (WGS) entry which is preliminary data.</text>
</comment>
<dbReference type="STRING" id="1220188.A0A4S3JB58"/>
<protein>
    <submittedName>
        <fullName evidence="2">Uncharacterized protein</fullName>
    </submittedName>
</protein>
<name>A0A4S3JB58_9EURO</name>
<dbReference type="AlphaFoldDB" id="A0A4S3JB58"/>
<dbReference type="Proteomes" id="UP000308092">
    <property type="component" value="Unassembled WGS sequence"/>
</dbReference>
<feature type="region of interest" description="Disordered" evidence="1">
    <location>
        <begin position="1"/>
        <end position="38"/>
    </location>
</feature>
<keyword evidence="3" id="KW-1185">Reference proteome</keyword>
<organism evidence="2 3">
    <name type="scientific">Aspergillus tanneri</name>
    <dbReference type="NCBI Taxonomy" id="1220188"/>
    <lineage>
        <taxon>Eukaryota</taxon>
        <taxon>Fungi</taxon>
        <taxon>Dikarya</taxon>
        <taxon>Ascomycota</taxon>
        <taxon>Pezizomycotina</taxon>
        <taxon>Eurotiomycetes</taxon>
        <taxon>Eurotiomycetidae</taxon>
        <taxon>Eurotiales</taxon>
        <taxon>Aspergillaceae</taxon>
        <taxon>Aspergillus</taxon>
        <taxon>Aspergillus subgen. Circumdati</taxon>
    </lineage>
</organism>
<evidence type="ECO:0000313" key="2">
    <source>
        <dbReference type="EMBL" id="THC91528.1"/>
    </source>
</evidence>